<dbReference type="GO" id="GO:0016705">
    <property type="term" value="F:oxidoreductase activity, acting on paired donors, with incorporation or reduction of molecular oxygen"/>
    <property type="evidence" value="ECO:0007669"/>
    <property type="project" value="InterPro"/>
</dbReference>
<dbReference type="InterPro" id="IPR017972">
    <property type="entry name" value="Cyt_P450_CS"/>
</dbReference>
<dbReference type="InterPro" id="IPR036396">
    <property type="entry name" value="Cyt_P450_sf"/>
</dbReference>
<organism evidence="2">
    <name type="scientific">freshwater metagenome</name>
    <dbReference type="NCBI Taxonomy" id="449393"/>
    <lineage>
        <taxon>unclassified sequences</taxon>
        <taxon>metagenomes</taxon>
        <taxon>ecological metagenomes</taxon>
    </lineage>
</organism>
<dbReference type="GO" id="GO:0005506">
    <property type="term" value="F:iron ion binding"/>
    <property type="evidence" value="ECO:0007669"/>
    <property type="project" value="InterPro"/>
</dbReference>
<evidence type="ECO:0000256" key="1">
    <source>
        <dbReference type="ARBA" id="ARBA00010617"/>
    </source>
</evidence>
<comment type="similarity">
    <text evidence="1">Belongs to the cytochrome P450 family.</text>
</comment>
<dbReference type="SUPFAM" id="SSF48264">
    <property type="entry name" value="Cytochrome P450"/>
    <property type="match status" value="1"/>
</dbReference>
<protein>
    <submittedName>
        <fullName evidence="2">Unannotated protein</fullName>
    </submittedName>
</protein>
<name>A0A6J6E2V1_9ZZZZ</name>
<evidence type="ECO:0000313" key="2">
    <source>
        <dbReference type="EMBL" id="CAB4570711.1"/>
    </source>
</evidence>
<dbReference type="GO" id="GO:0020037">
    <property type="term" value="F:heme binding"/>
    <property type="evidence" value="ECO:0007669"/>
    <property type="project" value="InterPro"/>
</dbReference>
<reference evidence="2" key="1">
    <citation type="submission" date="2020-05" db="EMBL/GenBank/DDBJ databases">
        <authorList>
            <person name="Chiriac C."/>
            <person name="Salcher M."/>
            <person name="Ghai R."/>
            <person name="Kavagutti S V."/>
        </authorList>
    </citation>
    <scope>NUCLEOTIDE SEQUENCE</scope>
</reference>
<dbReference type="PANTHER" id="PTHR46696:SF6">
    <property type="entry name" value="P450, PUTATIVE (EUROFUNG)-RELATED"/>
    <property type="match status" value="1"/>
</dbReference>
<dbReference type="InterPro" id="IPR001128">
    <property type="entry name" value="Cyt_P450"/>
</dbReference>
<dbReference type="PROSITE" id="PS00086">
    <property type="entry name" value="CYTOCHROME_P450"/>
    <property type="match status" value="1"/>
</dbReference>
<gene>
    <name evidence="2" type="ORF">UFOPK1572_01343</name>
</gene>
<dbReference type="PRINTS" id="PR00359">
    <property type="entry name" value="BP450"/>
</dbReference>
<proteinExistence type="inferred from homology"/>
<dbReference type="InterPro" id="IPR002397">
    <property type="entry name" value="Cyt_P450_B"/>
</dbReference>
<dbReference type="PANTHER" id="PTHR46696">
    <property type="entry name" value="P450, PUTATIVE (EUROFUNG)-RELATED"/>
    <property type="match status" value="1"/>
</dbReference>
<sequence length="131" mass="15229">MLPMAIEEFLRAYAPVTMARLVKQDYEFHGVQMKEEDWVLLPFPAANRDEAKFENPDQVIIDREENRHAAFGLGIHRCLGSNLARLEMNVAVEVFLERFPDFELNTSEEMVWSTGQVRGPRQLPIRIKARK</sequence>
<dbReference type="Gene3D" id="1.10.630.10">
    <property type="entry name" value="Cytochrome P450"/>
    <property type="match status" value="1"/>
</dbReference>
<dbReference type="Pfam" id="PF00067">
    <property type="entry name" value="p450"/>
    <property type="match status" value="1"/>
</dbReference>
<dbReference type="AlphaFoldDB" id="A0A6J6E2V1"/>
<dbReference type="GO" id="GO:0004497">
    <property type="term" value="F:monooxygenase activity"/>
    <property type="evidence" value="ECO:0007669"/>
    <property type="project" value="InterPro"/>
</dbReference>
<accession>A0A6J6E2V1</accession>
<dbReference type="EMBL" id="CAEZTC010000206">
    <property type="protein sequence ID" value="CAB4570711.1"/>
    <property type="molecule type" value="Genomic_DNA"/>
</dbReference>